<name>A0A6C0C9P9_9ZZZZ</name>
<evidence type="ECO:0000313" key="1">
    <source>
        <dbReference type="EMBL" id="QHT00540.1"/>
    </source>
</evidence>
<proteinExistence type="predicted"/>
<accession>A0A6C0C9P9</accession>
<sequence>MCKCLIIQCCWQEKALLGDLNVQILVSSLLLARENVTKRFECANIGLLNVTRERTRCREI</sequence>
<reference evidence="1" key="1">
    <citation type="journal article" date="2020" name="Nature">
        <title>Giant virus diversity and host interactions through global metagenomics.</title>
        <authorList>
            <person name="Schulz F."/>
            <person name="Roux S."/>
            <person name="Paez-Espino D."/>
            <person name="Jungbluth S."/>
            <person name="Walsh D.A."/>
            <person name="Denef V.J."/>
            <person name="McMahon K.D."/>
            <person name="Konstantinidis K.T."/>
            <person name="Eloe-Fadrosh E.A."/>
            <person name="Kyrpides N.C."/>
            <person name="Woyke T."/>
        </authorList>
    </citation>
    <scope>NUCLEOTIDE SEQUENCE</scope>
    <source>
        <strain evidence="1">GVMAG-M-3300020192-26</strain>
    </source>
</reference>
<dbReference type="AlphaFoldDB" id="A0A6C0C9P9"/>
<protein>
    <submittedName>
        <fullName evidence="1">Uncharacterized protein</fullName>
    </submittedName>
</protein>
<dbReference type="EMBL" id="MN739356">
    <property type="protein sequence ID" value="QHT00540.1"/>
    <property type="molecule type" value="Genomic_DNA"/>
</dbReference>
<organism evidence="1">
    <name type="scientific">viral metagenome</name>
    <dbReference type="NCBI Taxonomy" id="1070528"/>
    <lineage>
        <taxon>unclassified sequences</taxon>
        <taxon>metagenomes</taxon>
        <taxon>organismal metagenomes</taxon>
    </lineage>
</organism>